<dbReference type="SUPFAM" id="SSF46785">
    <property type="entry name" value="Winged helix' DNA-binding domain"/>
    <property type="match status" value="1"/>
</dbReference>
<dbReference type="AlphaFoldDB" id="A0A418KSZ4"/>
<dbReference type="GO" id="GO:0003700">
    <property type="term" value="F:DNA-binding transcription factor activity"/>
    <property type="evidence" value="ECO:0007669"/>
    <property type="project" value="InterPro"/>
</dbReference>
<dbReference type="InterPro" id="IPR051081">
    <property type="entry name" value="HTH_MetalResp_TranReg"/>
</dbReference>
<dbReference type="InterPro" id="IPR036388">
    <property type="entry name" value="WH-like_DNA-bd_sf"/>
</dbReference>
<dbReference type="OrthoDB" id="3628603at2"/>
<sequence length="113" mass="11895">MVPYGGFEALGDATRRSIVERLRHGPASVGELAAGLPVSRPAVSQHLKVLAEAGLVAVNAAGTRRIYRLAPHGFAALRSELDQLWNDALAAFAAAAEAEGEADGDDERHERPA</sequence>
<protein>
    <submittedName>
        <fullName evidence="5">ArsR family transcriptional regulator</fullName>
    </submittedName>
</protein>
<evidence type="ECO:0000256" key="3">
    <source>
        <dbReference type="ARBA" id="ARBA00023163"/>
    </source>
</evidence>
<comment type="caution">
    <text evidence="5">The sequence shown here is derived from an EMBL/GenBank/DDBJ whole genome shotgun (WGS) entry which is preliminary data.</text>
</comment>
<feature type="domain" description="HTH arsR-type" evidence="4">
    <location>
        <begin position="1"/>
        <end position="88"/>
    </location>
</feature>
<name>A0A418KSZ4_9ACTN</name>
<evidence type="ECO:0000256" key="1">
    <source>
        <dbReference type="ARBA" id="ARBA00023015"/>
    </source>
</evidence>
<dbReference type="SMART" id="SM00418">
    <property type="entry name" value="HTH_ARSR"/>
    <property type="match status" value="1"/>
</dbReference>
<keyword evidence="3" id="KW-0804">Transcription</keyword>
<dbReference type="PRINTS" id="PR00778">
    <property type="entry name" value="HTHARSR"/>
</dbReference>
<dbReference type="InterPro" id="IPR001845">
    <property type="entry name" value="HTH_ArsR_DNA-bd_dom"/>
</dbReference>
<keyword evidence="2" id="KW-0238">DNA-binding</keyword>
<dbReference type="GO" id="GO:0003677">
    <property type="term" value="F:DNA binding"/>
    <property type="evidence" value="ECO:0007669"/>
    <property type="project" value="UniProtKB-KW"/>
</dbReference>
<dbReference type="Proteomes" id="UP000284057">
    <property type="component" value="Unassembled WGS sequence"/>
</dbReference>
<evidence type="ECO:0000259" key="4">
    <source>
        <dbReference type="PROSITE" id="PS50987"/>
    </source>
</evidence>
<keyword evidence="1" id="KW-0805">Transcription regulation</keyword>
<accession>A0A418KSZ4</accession>
<dbReference type="PANTHER" id="PTHR33154:SF33">
    <property type="entry name" value="TRANSCRIPTIONAL REPRESSOR SDPR"/>
    <property type="match status" value="1"/>
</dbReference>
<dbReference type="CDD" id="cd00090">
    <property type="entry name" value="HTH_ARSR"/>
    <property type="match status" value="1"/>
</dbReference>
<keyword evidence="6" id="KW-1185">Reference proteome</keyword>
<dbReference type="PANTHER" id="PTHR33154">
    <property type="entry name" value="TRANSCRIPTIONAL REGULATOR, ARSR FAMILY"/>
    <property type="match status" value="1"/>
</dbReference>
<dbReference type="PROSITE" id="PS50987">
    <property type="entry name" value="HTH_ARSR_2"/>
    <property type="match status" value="1"/>
</dbReference>
<evidence type="ECO:0000313" key="5">
    <source>
        <dbReference type="EMBL" id="RIQ29164.1"/>
    </source>
</evidence>
<gene>
    <name evidence="5" type="ORF">DY240_08575</name>
</gene>
<reference evidence="5 6" key="1">
    <citation type="submission" date="2018-09" db="EMBL/GenBank/DDBJ databases">
        <title>Isolation, diversity and antifungal activity of actinobacteria from wheat.</title>
        <authorList>
            <person name="Han C."/>
        </authorList>
    </citation>
    <scope>NUCLEOTIDE SEQUENCE [LARGE SCALE GENOMIC DNA]</scope>
    <source>
        <strain evidence="5 6">NEAU-YY265</strain>
    </source>
</reference>
<proteinExistence type="predicted"/>
<dbReference type="NCBIfam" id="NF033788">
    <property type="entry name" value="HTH_metalloreg"/>
    <property type="match status" value="1"/>
</dbReference>
<dbReference type="InterPro" id="IPR036390">
    <property type="entry name" value="WH_DNA-bd_sf"/>
</dbReference>
<dbReference type="Gene3D" id="1.10.10.10">
    <property type="entry name" value="Winged helix-like DNA-binding domain superfamily/Winged helix DNA-binding domain"/>
    <property type="match status" value="1"/>
</dbReference>
<dbReference type="EMBL" id="QUAL01000074">
    <property type="protein sequence ID" value="RIQ29164.1"/>
    <property type="molecule type" value="Genomic_DNA"/>
</dbReference>
<organism evidence="5 6">
    <name type="scientific">Jiangella rhizosphaerae</name>
    <dbReference type="NCBI Taxonomy" id="2293569"/>
    <lineage>
        <taxon>Bacteria</taxon>
        <taxon>Bacillati</taxon>
        <taxon>Actinomycetota</taxon>
        <taxon>Actinomycetes</taxon>
        <taxon>Jiangellales</taxon>
        <taxon>Jiangellaceae</taxon>
        <taxon>Jiangella</taxon>
    </lineage>
</organism>
<evidence type="ECO:0000313" key="6">
    <source>
        <dbReference type="Proteomes" id="UP000284057"/>
    </source>
</evidence>
<evidence type="ECO:0000256" key="2">
    <source>
        <dbReference type="ARBA" id="ARBA00023125"/>
    </source>
</evidence>
<dbReference type="Pfam" id="PF12840">
    <property type="entry name" value="HTH_20"/>
    <property type="match status" value="1"/>
</dbReference>
<dbReference type="InterPro" id="IPR011991">
    <property type="entry name" value="ArsR-like_HTH"/>
</dbReference>
<dbReference type="RefSeq" id="WP_119659515.1">
    <property type="nucleotide sequence ID" value="NZ_QUAL01000074.1"/>
</dbReference>